<dbReference type="GO" id="GO:0071949">
    <property type="term" value="F:FAD binding"/>
    <property type="evidence" value="ECO:0007669"/>
    <property type="project" value="InterPro"/>
</dbReference>
<evidence type="ECO:0000256" key="3">
    <source>
        <dbReference type="ARBA" id="ARBA00004496"/>
    </source>
</evidence>
<comment type="subcellular location">
    <subcellularLocation>
        <location evidence="3 16">Cytoplasm</location>
    </subcellularLocation>
</comment>
<keyword evidence="12 16" id="KW-0560">Oxidoreductase</keyword>
<evidence type="ECO:0000313" key="19">
    <source>
        <dbReference type="Proteomes" id="UP000228495"/>
    </source>
</evidence>
<keyword evidence="5 16" id="KW-0963">Cytoplasm</keyword>
<evidence type="ECO:0000256" key="16">
    <source>
        <dbReference type="HAMAP-Rule" id="MF_00037"/>
    </source>
</evidence>
<dbReference type="GO" id="GO:0009252">
    <property type="term" value="P:peptidoglycan biosynthetic process"/>
    <property type="evidence" value="ECO:0007669"/>
    <property type="project" value="UniProtKB-UniRule"/>
</dbReference>
<dbReference type="GO" id="GO:0008360">
    <property type="term" value="P:regulation of cell shape"/>
    <property type="evidence" value="ECO:0007669"/>
    <property type="project" value="UniProtKB-KW"/>
</dbReference>
<keyword evidence="10 16" id="KW-0133">Cell shape</keyword>
<feature type="active site" evidence="16">
    <location>
        <position position="181"/>
    </location>
</feature>
<evidence type="ECO:0000256" key="12">
    <source>
        <dbReference type="ARBA" id="ARBA00023002"/>
    </source>
</evidence>
<dbReference type="InterPro" id="IPR006094">
    <property type="entry name" value="Oxid_FAD_bind_N"/>
</dbReference>
<sequence>MFNCHSEFISESKEKNYNDVKIRKDYQLQGLNTLRLPSVTSRFATISQPSDILELLNAIDPETLFMLGGGSNVLFAGDYEGTVAHMRIKGIDLIEETDSDVIVQVGAGEDWHTFVTYVVSKNWGGIENMALIPGTVGAAAVQNIAAYGQNIVDVFDSVDAIEVSTGLIKTFTRQECELEYRTSIFKTTLKGKYLITQVRLRLHKNHQLNTDYFMMHVSYDSLQGELKTFAQKPYTIHDVYQAVINIRTRKLPDPDKFPTCGSFFLNPVVSITKLEELQSKMNELQFYPLEQLSYSSPAGLDLKQQEYVKLPAGRLIDELGWRGKTIGNCKVWDKHALIFTHNGKATGKEFLAFTQTINRSVFEEFGVKLESEVVVVG</sequence>
<organism evidence="18 19">
    <name type="scientific">candidate division WWE3 bacterium CG22_combo_CG10-13_8_21_14_all_39_12</name>
    <dbReference type="NCBI Taxonomy" id="1975094"/>
    <lineage>
        <taxon>Bacteria</taxon>
        <taxon>Katanobacteria</taxon>
    </lineage>
</organism>
<comment type="pathway">
    <text evidence="4 16">Cell wall biogenesis; peptidoglycan biosynthesis.</text>
</comment>
<feature type="active site" evidence="16">
    <location>
        <position position="372"/>
    </location>
</feature>
<evidence type="ECO:0000256" key="15">
    <source>
        <dbReference type="ARBA" id="ARBA00048914"/>
    </source>
</evidence>
<dbReference type="Pfam" id="PF01565">
    <property type="entry name" value="FAD_binding_4"/>
    <property type="match status" value="1"/>
</dbReference>
<dbReference type="AlphaFoldDB" id="A0A2H0BFK1"/>
<evidence type="ECO:0000256" key="9">
    <source>
        <dbReference type="ARBA" id="ARBA00022857"/>
    </source>
</evidence>
<dbReference type="NCBIfam" id="NF000755">
    <property type="entry name" value="PRK00046.1"/>
    <property type="match status" value="1"/>
</dbReference>
<dbReference type="Pfam" id="PF02873">
    <property type="entry name" value="MurB_C"/>
    <property type="match status" value="1"/>
</dbReference>
<comment type="cofactor">
    <cofactor evidence="1 16">
        <name>FAD</name>
        <dbReference type="ChEBI" id="CHEBI:57692"/>
    </cofactor>
</comment>
<evidence type="ECO:0000259" key="17">
    <source>
        <dbReference type="PROSITE" id="PS51387"/>
    </source>
</evidence>
<dbReference type="InterPro" id="IPR036635">
    <property type="entry name" value="MurB_C_sf"/>
</dbReference>
<keyword evidence="14 16" id="KW-0961">Cell wall biogenesis/degradation</keyword>
<evidence type="ECO:0000256" key="5">
    <source>
        <dbReference type="ARBA" id="ARBA00022490"/>
    </source>
</evidence>
<comment type="catalytic activity">
    <reaction evidence="15 16">
        <text>UDP-N-acetyl-alpha-D-muramate + NADP(+) = UDP-N-acetyl-3-O-(1-carboxyvinyl)-alpha-D-glucosamine + NADPH + H(+)</text>
        <dbReference type="Rhea" id="RHEA:12248"/>
        <dbReference type="ChEBI" id="CHEBI:15378"/>
        <dbReference type="ChEBI" id="CHEBI:57783"/>
        <dbReference type="ChEBI" id="CHEBI:58349"/>
        <dbReference type="ChEBI" id="CHEBI:68483"/>
        <dbReference type="ChEBI" id="CHEBI:70757"/>
        <dbReference type="EC" id="1.3.1.98"/>
    </reaction>
</comment>
<dbReference type="PROSITE" id="PS51387">
    <property type="entry name" value="FAD_PCMH"/>
    <property type="match status" value="1"/>
</dbReference>
<dbReference type="EC" id="1.3.1.98" evidence="16"/>
<dbReference type="InterPro" id="IPR016167">
    <property type="entry name" value="FAD-bd_PCMH_sub1"/>
</dbReference>
<comment type="caution">
    <text evidence="18">The sequence shown here is derived from an EMBL/GenBank/DDBJ whole genome shotgun (WGS) entry which is preliminary data.</text>
</comment>
<reference evidence="18 19" key="1">
    <citation type="submission" date="2017-09" db="EMBL/GenBank/DDBJ databases">
        <title>Depth-based differentiation of microbial function through sediment-hosted aquifers and enrichment of novel symbionts in the deep terrestrial subsurface.</title>
        <authorList>
            <person name="Probst A.J."/>
            <person name="Ladd B."/>
            <person name="Jarett J.K."/>
            <person name="Geller-Mcgrath D.E."/>
            <person name="Sieber C.M."/>
            <person name="Emerson J.B."/>
            <person name="Anantharaman K."/>
            <person name="Thomas B.C."/>
            <person name="Malmstrom R."/>
            <person name="Stieglmeier M."/>
            <person name="Klingl A."/>
            <person name="Woyke T."/>
            <person name="Ryan C.M."/>
            <person name="Banfield J.F."/>
        </authorList>
    </citation>
    <scope>NUCLEOTIDE SEQUENCE [LARGE SCALE GENOMIC DNA]</scope>
    <source>
        <strain evidence="18">CG22_combo_CG10-13_8_21_14_all_39_12</strain>
    </source>
</reference>
<dbReference type="GO" id="GO:0008762">
    <property type="term" value="F:UDP-N-acetylmuramate dehydrogenase activity"/>
    <property type="evidence" value="ECO:0007669"/>
    <property type="project" value="UniProtKB-UniRule"/>
</dbReference>
<keyword evidence="9 16" id="KW-0521">NADP</keyword>
<dbReference type="InterPro" id="IPR036318">
    <property type="entry name" value="FAD-bd_PCMH-like_sf"/>
</dbReference>
<evidence type="ECO:0000256" key="4">
    <source>
        <dbReference type="ARBA" id="ARBA00004752"/>
    </source>
</evidence>
<evidence type="ECO:0000256" key="7">
    <source>
        <dbReference type="ARBA" id="ARBA00022630"/>
    </source>
</evidence>
<name>A0A2H0BFK1_UNCKA</name>
<dbReference type="Gene3D" id="3.90.78.10">
    <property type="entry name" value="UDP-N-acetylenolpyruvoylglucosamine reductase, C-terminal domain"/>
    <property type="match status" value="1"/>
</dbReference>
<protein>
    <recommendedName>
        <fullName evidence="16">UDP-N-acetylenolpyruvoylglucosamine reductase</fullName>
        <ecNumber evidence="16">1.3.1.98</ecNumber>
    </recommendedName>
    <alternativeName>
        <fullName evidence="16">UDP-N-acetylmuramate dehydrogenase</fullName>
    </alternativeName>
</protein>
<evidence type="ECO:0000256" key="11">
    <source>
        <dbReference type="ARBA" id="ARBA00022984"/>
    </source>
</evidence>
<accession>A0A2H0BFK1</accession>
<evidence type="ECO:0000313" key="18">
    <source>
        <dbReference type="EMBL" id="PIP56349.1"/>
    </source>
</evidence>
<evidence type="ECO:0000256" key="10">
    <source>
        <dbReference type="ARBA" id="ARBA00022960"/>
    </source>
</evidence>
<dbReference type="NCBIfam" id="TIGR00179">
    <property type="entry name" value="murB"/>
    <property type="match status" value="1"/>
</dbReference>
<dbReference type="SUPFAM" id="SSF56176">
    <property type="entry name" value="FAD-binding/transporter-associated domain-like"/>
    <property type="match status" value="1"/>
</dbReference>
<dbReference type="InterPro" id="IPR016169">
    <property type="entry name" value="FAD-bd_PCMH_sub2"/>
</dbReference>
<dbReference type="GO" id="GO:0005829">
    <property type="term" value="C:cytosol"/>
    <property type="evidence" value="ECO:0007669"/>
    <property type="project" value="TreeGrafter"/>
</dbReference>
<keyword evidence="6 16" id="KW-0132">Cell division</keyword>
<evidence type="ECO:0000256" key="1">
    <source>
        <dbReference type="ARBA" id="ARBA00001974"/>
    </source>
</evidence>
<keyword evidence="7 16" id="KW-0285">Flavoprotein</keyword>
<evidence type="ECO:0000256" key="8">
    <source>
        <dbReference type="ARBA" id="ARBA00022827"/>
    </source>
</evidence>
<dbReference type="InterPro" id="IPR011601">
    <property type="entry name" value="MurB_C"/>
</dbReference>
<keyword evidence="8 16" id="KW-0274">FAD</keyword>
<dbReference type="SUPFAM" id="SSF56194">
    <property type="entry name" value="Uridine diphospho-N-Acetylenolpyruvylglucosamine reductase, MurB, C-terminal domain"/>
    <property type="match status" value="1"/>
</dbReference>
<dbReference type="PANTHER" id="PTHR21071:SF4">
    <property type="entry name" value="UDP-N-ACETYLENOLPYRUVOYLGLUCOSAMINE REDUCTASE"/>
    <property type="match status" value="1"/>
</dbReference>
<dbReference type="Gene3D" id="3.30.43.10">
    <property type="entry name" value="Uridine Diphospho-n-acetylenolpyruvylglucosamine Reductase, domain 2"/>
    <property type="match status" value="1"/>
</dbReference>
<dbReference type="GO" id="GO:0051301">
    <property type="term" value="P:cell division"/>
    <property type="evidence" value="ECO:0007669"/>
    <property type="project" value="UniProtKB-KW"/>
</dbReference>
<feature type="active site" description="Proton donor" evidence="16">
    <location>
        <position position="262"/>
    </location>
</feature>
<keyword evidence="13 16" id="KW-0131">Cell cycle</keyword>
<comment type="function">
    <text evidence="2 16">Cell wall formation.</text>
</comment>
<dbReference type="InterPro" id="IPR003170">
    <property type="entry name" value="MurB"/>
</dbReference>
<dbReference type="PANTHER" id="PTHR21071">
    <property type="entry name" value="UDP-N-ACETYLENOLPYRUVOYLGLUCOSAMINE REDUCTASE"/>
    <property type="match status" value="1"/>
</dbReference>
<dbReference type="EMBL" id="PCSU01000060">
    <property type="protein sequence ID" value="PIP56349.1"/>
    <property type="molecule type" value="Genomic_DNA"/>
</dbReference>
<keyword evidence="11 16" id="KW-0573">Peptidoglycan synthesis</keyword>
<dbReference type="UniPathway" id="UPA00219"/>
<evidence type="ECO:0000256" key="14">
    <source>
        <dbReference type="ARBA" id="ARBA00023316"/>
    </source>
</evidence>
<dbReference type="Proteomes" id="UP000228495">
    <property type="component" value="Unassembled WGS sequence"/>
</dbReference>
<dbReference type="HAMAP" id="MF_00037">
    <property type="entry name" value="MurB"/>
    <property type="match status" value="1"/>
</dbReference>
<comment type="similarity">
    <text evidence="16">Belongs to the MurB family.</text>
</comment>
<gene>
    <name evidence="16" type="primary">murB</name>
    <name evidence="18" type="ORF">COX05_03495</name>
</gene>
<dbReference type="GO" id="GO:0071555">
    <property type="term" value="P:cell wall organization"/>
    <property type="evidence" value="ECO:0007669"/>
    <property type="project" value="UniProtKB-KW"/>
</dbReference>
<evidence type="ECO:0000256" key="2">
    <source>
        <dbReference type="ARBA" id="ARBA00003921"/>
    </source>
</evidence>
<proteinExistence type="inferred from homology"/>
<dbReference type="InterPro" id="IPR016166">
    <property type="entry name" value="FAD-bd_PCMH"/>
</dbReference>
<evidence type="ECO:0000256" key="13">
    <source>
        <dbReference type="ARBA" id="ARBA00023306"/>
    </source>
</evidence>
<dbReference type="Gene3D" id="3.30.465.10">
    <property type="match status" value="1"/>
</dbReference>
<evidence type="ECO:0000256" key="6">
    <source>
        <dbReference type="ARBA" id="ARBA00022618"/>
    </source>
</evidence>
<feature type="domain" description="FAD-binding PCMH-type" evidence="17">
    <location>
        <begin position="38"/>
        <end position="205"/>
    </location>
</feature>